<dbReference type="EMBL" id="KV784357">
    <property type="protein sequence ID" value="OEU17209.1"/>
    <property type="molecule type" value="Genomic_DNA"/>
</dbReference>
<evidence type="ECO:0000313" key="2">
    <source>
        <dbReference type="EMBL" id="OEU17209.1"/>
    </source>
</evidence>
<proteinExistence type="predicted"/>
<accession>A0A1E7FGB0</accession>
<keyword evidence="2" id="KW-0808">Transferase</keyword>
<evidence type="ECO:0000313" key="3">
    <source>
        <dbReference type="Proteomes" id="UP000095751"/>
    </source>
</evidence>
<protein>
    <submittedName>
        <fullName evidence="2">S-adenosyl-L-methionine-dependent methyltransferase</fullName>
    </submittedName>
</protein>
<dbReference type="Gene3D" id="3.40.50.150">
    <property type="entry name" value="Vaccinia Virus protein VP39"/>
    <property type="match status" value="1"/>
</dbReference>
<gene>
    <name evidence="2" type="ORF">FRACYDRAFT_237622</name>
</gene>
<dbReference type="InterPro" id="IPR029063">
    <property type="entry name" value="SAM-dependent_MTases_sf"/>
</dbReference>
<dbReference type="Pfam" id="PF08241">
    <property type="entry name" value="Methyltransf_11"/>
    <property type="match status" value="1"/>
</dbReference>
<dbReference type="CDD" id="cd02440">
    <property type="entry name" value="AdoMet_MTases"/>
    <property type="match status" value="1"/>
</dbReference>
<dbReference type="InterPro" id="IPR013216">
    <property type="entry name" value="Methyltransf_11"/>
</dbReference>
<dbReference type="KEGG" id="fcy:FRACYDRAFT_237622"/>
<dbReference type="OrthoDB" id="3647at2759"/>
<evidence type="ECO:0000259" key="1">
    <source>
        <dbReference type="Pfam" id="PF08241"/>
    </source>
</evidence>
<name>A0A1E7FGB0_9STRA</name>
<dbReference type="GO" id="GO:0008757">
    <property type="term" value="F:S-adenosylmethionine-dependent methyltransferase activity"/>
    <property type="evidence" value="ECO:0007669"/>
    <property type="project" value="InterPro"/>
</dbReference>
<dbReference type="AlphaFoldDB" id="A0A1E7FGB0"/>
<organism evidence="2 3">
    <name type="scientific">Fragilariopsis cylindrus CCMP1102</name>
    <dbReference type="NCBI Taxonomy" id="635003"/>
    <lineage>
        <taxon>Eukaryota</taxon>
        <taxon>Sar</taxon>
        <taxon>Stramenopiles</taxon>
        <taxon>Ochrophyta</taxon>
        <taxon>Bacillariophyta</taxon>
        <taxon>Bacillariophyceae</taxon>
        <taxon>Bacillariophycidae</taxon>
        <taxon>Bacillariales</taxon>
        <taxon>Bacillariaceae</taxon>
        <taxon>Fragilariopsis</taxon>
    </lineage>
</organism>
<keyword evidence="2" id="KW-0489">Methyltransferase</keyword>
<reference evidence="2 3" key="1">
    <citation type="submission" date="2016-09" db="EMBL/GenBank/DDBJ databases">
        <title>Extensive genetic diversity and differential bi-allelic expression allows diatom success in the polar Southern Ocean.</title>
        <authorList>
            <consortium name="DOE Joint Genome Institute"/>
            <person name="Mock T."/>
            <person name="Otillar R.P."/>
            <person name="Strauss J."/>
            <person name="Dupont C."/>
            <person name="Frickenhaus S."/>
            <person name="Maumus F."/>
            <person name="Mcmullan M."/>
            <person name="Sanges R."/>
            <person name="Schmutz J."/>
            <person name="Toseland A."/>
            <person name="Valas R."/>
            <person name="Veluchamy A."/>
            <person name="Ward B.J."/>
            <person name="Allen A."/>
            <person name="Barry K."/>
            <person name="Falciatore A."/>
            <person name="Ferrante M."/>
            <person name="Fortunato A.E."/>
            <person name="Gloeckner G."/>
            <person name="Gruber A."/>
            <person name="Hipkin R."/>
            <person name="Janech M."/>
            <person name="Kroth P."/>
            <person name="Leese F."/>
            <person name="Lindquist E."/>
            <person name="Lyon B.R."/>
            <person name="Martin J."/>
            <person name="Mayer C."/>
            <person name="Parker M."/>
            <person name="Quesneville H."/>
            <person name="Raymond J."/>
            <person name="Uhlig C."/>
            <person name="Valentin K.U."/>
            <person name="Worden A.Z."/>
            <person name="Armbrust E.V."/>
            <person name="Bowler C."/>
            <person name="Green B."/>
            <person name="Moulton V."/>
            <person name="Van Oosterhout C."/>
            <person name="Grigoriev I."/>
        </authorList>
    </citation>
    <scope>NUCLEOTIDE SEQUENCE [LARGE SCALE GENOMIC DNA]</scope>
    <source>
        <strain evidence="2 3">CCMP1102</strain>
    </source>
</reference>
<dbReference type="SUPFAM" id="SSF53335">
    <property type="entry name" value="S-adenosyl-L-methionine-dependent methyltransferases"/>
    <property type="match status" value="1"/>
</dbReference>
<feature type="domain" description="Methyltransferase type 11" evidence="1">
    <location>
        <begin position="403"/>
        <end position="507"/>
    </location>
</feature>
<keyword evidence="3" id="KW-1185">Reference proteome</keyword>
<sequence>MYPKTRIRLAILLESTNNNDGNVYDEEIIFLYETAATNETLQTSEKINAWTNAAKFSSTTTAKRERLLRALTVTTPIDNNDVDDDDNGGNIISIAYAHAFAEYIQLILQECTSAVEKTHLFDLLDEGLDLCDQVEKLCPKEPVVDEFRGVILRKKYRNSIASSSSLSFSSSSTLTLTSISMMILNAEGDTAMGNIQQLQDTSTAPTQQLQQQVYKAYAVAAQKSYESVILAIYGDIKETYSSSYGSLPSVSTIHMSTSSPTPTTEMLCSRLLRHIILAAAAAREARMIYEEDEHIKFGQEIMIKLEQHFIAKMMFRKSLEINPNDGHANAQLASLGDKVAASSTSFSSEYVSGLFDGYSDRFEKELVEVLDYRGHIIVADATRRHIPSSVSSQSNQSSIVVADLGVGTGLLGSLFREMYPSNTNNMILWGVDISNRMVQQSQNRMLDNGDFVYDTVMEMDVNMFLQNLDSNYVHVVGASDVFIYVGDLKELFIECHRVLSADGILVFTVEFPSSKDVAAKGQLKKNGVGLLKSGRFGHSRHYIQGLAKDHNYDLLEWKEEVLRKQGSDSVHGAVVVLKKKVP</sequence>
<dbReference type="InParanoid" id="A0A1E7FGB0"/>
<dbReference type="GO" id="GO:0032259">
    <property type="term" value="P:methylation"/>
    <property type="evidence" value="ECO:0007669"/>
    <property type="project" value="UniProtKB-KW"/>
</dbReference>
<dbReference type="Proteomes" id="UP000095751">
    <property type="component" value="Unassembled WGS sequence"/>
</dbReference>